<dbReference type="CDD" id="cd02007">
    <property type="entry name" value="TPP_DXS"/>
    <property type="match status" value="1"/>
</dbReference>
<evidence type="ECO:0000256" key="7">
    <source>
        <dbReference type="ARBA" id="ARBA00022977"/>
    </source>
</evidence>
<feature type="binding site" evidence="10">
    <location>
        <begin position="144"/>
        <end position="145"/>
    </location>
    <ligand>
        <name>thiamine diphosphate</name>
        <dbReference type="ChEBI" id="CHEBI:58937"/>
    </ligand>
</feature>
<evidence type="ECO:0000256" key="1">
    <source>
        <dbReference type="ARBA" id="ARBA00004980"/>
    </source>
</evidence>
<feature type="binding site" evidence="10">
    <location>
        <position position="74"/>
    </location>
    <ligand>
        <name>thiamine diphosphate</name>
        <dbReference type="ChEBI" id="CHEBI:58937"/>
    </ligand>
</feature>
<organism evidence="12 13">
    <name type="scientific">Candidatus Caccalectryoclostridium excrementigallinarum</name>
    <dbReference type="NCBI Taxonomy" id="2840710"/>
    <lineage>
        <taxon>Bacteria</taxon>
        <taxon>Bacillati</taxon>
        <taxon>Bacillota</taxon>
        <taxon>Clostridia</taxon>
        <taxon>Christensenellales</taxon>
        <taxon>Christensenellaceae</taxon>
        <taxon>Christensenellaceae incertae sedis</taxon>
        <taxon>Candidatus Caccalectryoclostridium</taxon>
    </lineage>
</organism>
<evidence type="ECO:0000256" key="5">
    <source>
        <dbReference type="ARBA" id="ARBA00022723"/>
    </source>
</evidence>
<keyword evidence="4 10" id="KW-0808">Transferase</keyword>
<dbReference type="HAMAP" id="MF_00315">
    <property type="entry name" value="DXP_synth"/>
    <property type="match status" value="1"/>
</dbReference>
<sequence>MSKLLNNVNSPKDIKSFDLSELERLSAEIRELILDVVLEKGGHLSSNLGVVELTVALHYVFDFSKDRLILDVGHQCYAHKILTGRKDNFASLRSYGGIAGFPKRQESIYDAADTGHSSTSASLACGMLRYGHDGAQIVALIGDGAMTGGLIYEAFNDVKTIGKKFIAVINNNDMSISKNVGSVAEYLRDLDSVRQPFREYGIKYYGSVDGHNLEDLIKAFTYARDSKNSIIINVHTQKGKGYAEAEKYPDKYHSYSPAKAAGDSFGSRMGKKLLQLAKKDGRIFAITAAMADGTGLSVVRDELASQFVDVGIAEEHALCMASGMAVSGAKPYVAVYSSFLQRAYDQLIHDICLNDCAVTLCIDRAGFVGGDGETHQGVYDLSYLRTMKEMTIFSPKDLEELDAVLEWSAGFEHPLAIRYPKYVPVHKYSTHEKIELSRWEWLKKDGEDVVVLACGAVMNDLAMSLHEKRGGFDIVNARFVRPMDEEILNKIRDKKIITLEDNVLSGGFGSGVAEYYLSKGMRVPEMICKAVDESKLTHATLSRLMELCGFTEEALSEDIDNLKKK</sequence>
<keyword evidence="8 10" id="KW-0786">Thiamine pyrophosphate</keyword>
<dbReference type="Gene3D" id="3.40.50.920">
    <property type="match status" value="1"/>
</dbReference>
<dbReference type="SMART" id="SM00861">
    <property type="entry name" value="Transket_pyr"/>
    <property type="match status" value="1"/>
</dbReference>
<keyword evidence="7 10" id="KW-0784">Thiamine biosynthesis</keyword>
<dbReference type="SUPFAM" id="SSF52518">
    <property type="entry name" value="Thiamin diphosphate-binding fold (THDP-binding)"/>
    <property type="match status" value="2"/>
</dbReference>
<comment type="cofactor">
    <cofactor evidence="10">
        <name>Mg(2+)</name>
        <dbReference type="ChEBI" id="CHEBI:18420"/>
    </cofactor>
    <text evidence="10">Binds 1 Mg(2+) ion per subunit.</text>
</comment>
<feature type="binding site" evidence="10">
    <location>
        <position position="172"/>
    </location>
    <ligand>
        <name>Mg(2+)</name>
        <dbReference type="ChEBI" id="CHEBI:18420"/>
    </ligand>
</feature>
<dbReference type="Proteomes" id="UP000824145">
    <property type="component" value="Unassembled WGS sequence"/>
</dbReference>
<comment type="function">
    <text evidence="10">Catalyzes the acyloin condensation reaction between C atoms 2 and 3 of pyruvate and glyceraldehyde 3-phosphate to yield 1-deoxy-D-xylulose-5-phosphate (DXP).</text>
</comment>
<comment type="caution">
    <text evidence="12">The sequence shown here is derived from an EMBL/GenBank/DDBJ whole genome shotgun (WGS) entry which is preliminary data.</text>
</comment>
<dbReference type="GO" id="GO:0008661">
    <property type="term" value="F:1-deoxy-D-xylulose-5-phosphate synthase activity"/>
    <property type="evidence" value="ECO:0007669"/>
    <property type="project" value="UniProtKB-UniRule"/>
</dbReference>
<dbReference type="PROSITE" id="PS00801">
    <property type="entry name" value="TRANSKETOLASE_1"/>
    <property type="match status" value="1"/>
</dbReference>
<dbReference type="InterPro" id="IPR029061">
    <property type="entry name" value="THDP-binding"/>
</dbReference>
<reference evidence="12" key="1">
    <citation type="submission" date="2020-10" db="EMBL/GenBank/DDBJ databases">
        <authorList>
            <person name="Gilroy R."/>
        </authorList>
    </citation>
    <scope>NUCLEOTIDE SEQUENCE</scope>
    <source>
        <strain evidence="12">9366</strain>
    </source>
</reference>
<feature type="domain" description="Transketolase-like pyrimidine-binding" evidence="11">
    <location>
        <begin position="263"/>
        <end position="425"/>
    </location>
</feature>
<dbReference type="InterPro" id="IPR009014">
    <property type="entry name" value="Transketo_C/PFOR_II"/>
</dbReference>
<evidence type="ECO:0000259" key="11">
    <source>
        <dbReference type="SMART" id="SM00861"/>
    </source>
</evidence>
<dbReference type="EC" id="2.2.1.7" evidence="10"/>
<dbReference type="PANTHER" id="PTHR43322">
    <property type="entry name" value="1-D-DEOXYXYLULOSE 5-PHOSPHATE SYNTHASE-RELATED"/>
    <property type="match status" value="1"/>
</dbReference>
<feature type="binding site" evidence="10">
    <location>
        <position position="143"/>
    </location>
    <ligand>
        <name>Mg(2+)</name>
        <dbReference type="ChEBI" id="CHEBI:18420"/>
    </ligand>
</feature>
<evidence type="ECO:0000256" key="3">
    <source>
        <dbReference type="ARBA" id="ARBA00011738"/>
    </source>
</evidence>
<dbReference type="EMBL" id="DVNJ01000001">
    <property type="protein sequence ID" value="HIU62144.1"/>
    <property type="molecule type" value="Genomic_DNA"/>
</dbReference>
<proteinExistence type="inferred from homology"/>
<dbReference type="NCBIfam" id="NF003933">
    <property type="entry name" value="PRK05444.2-2"/>
    <property type="match status" value="1"/>
</dbReference>
<feature type="binding site" evidence="10">
    <location>
        <position position="172"/>
    </location>
    <ligand>
        <name>thiamine diphosphate</name>
        <dbReference type="ChEBI" id="CHEBI:58937"/>
    </ligand>
</feature>
<dbReference type="Gene3D" id="3.40.50.970">
    <property type="match status" value="2"/>
</dbReference>
<feature type="binding site" evidence="10">
    <location>
        <position position="314"/>
    </location>
    <ligand>
        <name>thiamine diphosphate</name>
        <dbReference type="ChEBI" id="CHEBI:58937"/>
    </ligand>
</feature>
<dbReference type="SUPFAM" id="SSF52922">
    <property type="entry name" value="TK C-terminal domain-like"/>
    <property type="match status" value="1"/>
</dbReference>
<name>A0A9D1MLD5_9FIRM</name>
<comment type="pathway">
    <text evidence="1 10">Metabolic intermediate biosynthesis; 1-deoxy-D-xylulose 5-phosphate biosynthesis; 1-deoxy-D-xylulose 5-phosphate from D-glyceraldehyde 3-phosphate and pyruvate: step 1/1.</text>
</comment>
<dbReference type="PANTHER" id="PTHR43322:SF5">
    <property type="entry name" value="1-DEOXY-D-XYLULOSE-5-PHOSPHATE SYNTHASE, CHLOROPLASTIC"/>
    <property type="match status" value="1"/>
</dbReference>
<evidence type="ECO:0000256" key="4">
    <source>
        <dbReference type="ARBA" id="ARBA00022679"/>
    </source>
</evidence>
<dbReference type="GO" id="GO:0000287">
    <property type="term" value="F:magnesium ion binding"/>
    <property type="evidence" value="ECO:0007669"/>
    <property type="project" value="UniProtKB-UniRule"/>
</dbReference>
<evidence type="ECO:0000256" key="8">
    <source>
        <dbReference type="ARBA" id="ARBA00023052"/>
    </source>
</evidence>
<comment type="cofactor">
    <cofactor evidence="10">
        <name>thiamine diphosphate</name>
        <dbReference type="ChEBI" id="CHEBI:58937"/>
    </cofactor>
    <text evidence="10">Binds 1 thiamine pyrophosphate per subunit.</text>
</comment>
<evidence type="ECO:0000313" key="12">
    <source>
        <dbReference type="EMBL" id="HIU62144.1"/>
    </source>
</evidence>
<dbReference type="InterPro" id="IPR049557">
    <property type="entry name" value="Transketolase_CS"/>
</dbReference>
<gene>
    <name evidence="10" type="primary">dxs</name>
    <name evidence="12" type="ORF">IAB07_00050</name>
</gene>
<dbReference type="InterPro" id="IPR033248">
    <property type="entry name" value="Transketolase_C"/>
</dbReference>
<dbReference type="GO" id="GO:0005829">
    <property type="term" value="C:cytosol"/>
    <property type="evidence" value="ECO:0007669"/>
    <property type="project" value="TreeGrafter"/>
</dbReference>
<dbReference type="GO" id="GO:0030976">
    <property type="term" value="F:thiamine pyrophosphate binding"/>
    <property type="evidence" value="ECO:0007669"/>
    <property type="project" value="UniProtKB-UniRule"/>
</dbReference>
<keyword evidence="6 10" id="KW-0460">Magnesium</keyword>
<dbReference type="GO" id="GO:0019288">
    <property type="term" value="P:isopentenyl diphosphate biosynthetic process, methylerythritol 4-phosphate pathway"/>
    <property type="evidence" value="ECO:0007669"/>
    <property type="project" value="TreeGrafter"/>
</dbReference>
<comment type="subunit">
    <text evidence="3 10">Homodimer.</text>
</comment>
<comment type="catalytic activity">
    <reaction evidence="10">
        <text>D-glyceraldehyde 3-phosphate + pyruvate + H(+) = 1-deoxy-D-xylulose 5-phosphate + CO2</text>
        <dbReference type="Rhea" id="RHEA:12605"/>
        <dbReference type="ChEBI" id="CHEBI:15361"/>
        <dbReference type="ChEBI" id="CHEBI:15378"/>
        <dbReference type="ChEBI" id="CHEBI:16526"/>
        <dbReference type="ChEBI" id="CHEBI:57792"/>
        <dbReference type="ChEBI" id="CHEBI:59776"/>
        <dbReference type="EC" id="2.2.1.7"/>
    </reaction>
</comment>
<accession>A0A9D1MLD5</accession>
<evidence type="ECO:0000313" key="13">
    <source>
        <dbReference type="Proteomes" id="UP000824145"/>
    </source>
</evidence>
<dbReference type="CDD" id="cd07033">
    <property type="entry name" value="TPP_PYR_DXS_TK_like"/>
    <property type="match status" value="1"/>
</dbReference>
<dbReference type="AlphaFoldDB" id="A0A9D1MLD5"/>
<dbReference type="GO" id="GO:0016114">
    <property type="term" value="P:terpenoid biosynthetic process"/>
    <property type="evidence" value="ECO:0007669"/>
    <property type="project" value="UniProtKB-UniRule"/>
</dbReference>
<reference evidence="12" key="2">
    <citation type="journal article" date="2021" name="PeerJ">
        <title>Extensive microbial diversity within the chicken gut microbiome revealed by metagenomics and culture.</title>
        <authorList>
            <person name="Gilroy R."/>
            <person name="Ravi A."/>
            <person name="Getino M."/>
            <person name="Pursley I."/>
            <person name="Horton D.L."/>
            <person name="Alikhan N.F."/>
            <person name="Baker D."/>
            <person name="Gharbi K."/>
            <person name="Hall N."/>
            <person name="Watson M."/>
            <person name="Adriaenssens E.M."/>
            <person name="Foster-Nyarko E."/>
            <person name="Jarju S."/>
            <person name="Secka A."/>
            <person name="Antonio M."/>
            <person name="Oren A."/>
            <person name="Chaudhuri R.R."/>
            <person name="La Ragione R."/>
            <person name="Hildebrand F."/>
            <person name="Pallen M.J."/>
        </authorList>
    </citation>
    <scope>NUCLEOTIDE SEQUENCE</scope>
    <source>
        <strain evidence="12">9366</strain>
    </source>
</reference>
<feature type="binding site" evidence="10">
    <location>
        <position position="242"/>
    </location>
    <ligand>
        <name>thiamine diphosphate</name>
        <dbReference type="ChEBI" id="CHEBI:58937"/>
    </ligand>
</feature>
<feature type="binding site" evidence="10">
    <location>
        <begin position="115"/>
        <end position="117"/>
    </location>
    <ligand>
        <name>thiamine diphosphate</name>
        <dbReference type="ChEBI" id="CHEBI:58937"/>
    </ligand>
</feature>
<dbReference type="PROSITE" id="PS00802">
    <property type="entry name" value="TRANSKETOLASE_2"/>
    <property type="match status" value="1"/>
</dbReference>
<dbReference type="GO" id="GO:0009228">
    <property type="term" value="P:thiamine biosynthetic process"/>
    <property type="evidence" value="ECO:0007669"/>
    <property type="project" value="UniProtKB-UniRule"/>
</dbReference>
<keyword evidence="5 10" id="KW-0479">Metal-binding</keyword>
<evidence type="ECO:0000256" key="9">
    <source>
        <dbReference type="ARBA" id="ARBA00023229"/>
    </source>
</evidence>
<dbReference type="Pfam" id="PF13292">
    <property type="entry name" value="DXP_synthase_N"/>
    <property type="match status" value="2"/>
</dbReference>
<dbReference type="InterPro" id="IPR005477">
    <property type="entry name" value="Dxylulose-5-P_synthase"/>
</dbReference>
<dbReference type="InterPro" id="IPR020826">
    <property type="entry name" value="Transketolase_BS"/>
</dbReference>
<dbReference type="InterPro" id="IPR005475">
    <property type="entry name" value="Transketolase-like_Pyr-bd"/>
</dbReference>
<protein>
    <recommendedName>
        <fullName evidence="10">1-deoxy-D-xylulose-5-phosphate synthase</fullName>
        <ecNumber evidence="10">2.2.1.7</ecNumber>
    </recommendedName>
    <alternativeName>
        <fullName evidence="10">1-deoxyxylulose-5-phosphate synthase</fullName>
        <shortName evidence="10">DXP synthase</shortName>
        <shortName evidence="10">DXPS</shortName>
    </alternativeName>
</protein>
<keyword evidence="9 10" id="KW-0414">Isoprene biosynthesis</keyword>
<dbReference type="Pfam" id="PF02779">
    <property type="entry name" value="Transket_pyr"/>
    <property type="match status" value="1"/>
</dbReference>
<evidence type="ECO:0000256" key="10">
    <source>
        <dbReference type="HAMAP-Rule" id="MF_00315"/>
    </source>
</evidence>
<evidence type="ECO:0000256" key="6">
    <source>
        <dbReference type="ARBA" id="ARBA00022842"/>
    </source>
</evidence>
<comment type="similarity">
    <text evidence="2 10">Belongs to the transketolase family. DXPS subfamily.</text>
</comment>
<dbReference type="Pfam" id="PF02780">
    <property type="entry name" value="Transketolase_C"/>
    <property type="match status" value="1"/>
</dbReference>
<evidence type="ECO:0000256" key="2">
    <source>
        <dbReference type="ARBA" id="ARBA00011081"/>
    </source>
</evidence>